<feature type="domain" description="Major facilitator superfamily (MFS) profile" evidence="7">
    <location>
        <begin position="6"/>
        <end position="381"/>
    </location>
</feature>
<dbReference type="InterPro" id="IPR020846">
    <property type="entry name" value="MFS_dom"/>
</dbReference>
<protein>
    <submittedName>
        <fullName evidence="8">Transport protein</fullName>
    </submittedName>
</protein>
<dbReference type="InterPro" id="IPR050189">
    <property type="entry name" value="MFS_Efflux_Transporters"/>
</dbReference>
<feature type="transmembrane region" description="Helical" evidence="6">
    <location>
        <begin position="329"/>
        <end position="349"/>
    </location>
</feature>
<keyword evidence="4 6" id="KW-1133">Transmembrane helix</keyword>
<gene>
    <name evidence="8" type="ORF">M997_1964</name>
</gene>
<feature type="transmembrane region" description="Helical" evidence="6">
    <location>
        <begin position="161"/>
        <end position="183"/>
    </location>
</feature>
<keyword evidence="3 6" id="KW-0812">Transmembrane</keyword>
<dbReference type="GO" id="GO:0005886">
    <property type="term" value="C:plasma membrane"/>
    <property type="evidence" value="ECO:0007669"/>
    <property type="project" value="UniProtKB-SubCell"/>
</dbReference>
<feature type="transmembrane region" description="Helical" evidence="6">
    <location>
        <begin position="355"/>
        <end position="375"/>
    </location>
</feature>
<feature type="transmembrane region" description="Helical" evidence="6">
    <location>
        <begin position="101"/>
        <end position="123"/>
    </location>
</feature>
<dbReference type="PROSITE" id="PS50850">
    <property type="entry name" value="MFS"/>
    <property type="match status" value="1"/>
</dbReference>
<dbReference type="Gene3D" id="1.20.1250.20">
    <property type="entry name" value="MFS general substrate transporter like domains"/>
    <property type="match status" value="1"/>
</dbReference>
<keyword evidence="2" id="KW-1003">Cell membrane</keyword>
<organism evidence="8 9">
    <name type="scientific">Proteus hauseri ATCC 700826</name>
    <dbReference type="NCBI Taxonomy" id="1354271"/>
    <lineage>
        <taxon>Bacteria</taxon>
        <taxon>Pseudomonadati</taxon>
        <taxon>Pseudomonadota</taxon>
        <taxon>Gammaproteobacteria</taxon>
        <taxon>Enterobacterales</taxon>
        <taxon>Morganellaceae</taxon>
        <taxon>Proteus</taxon>
    </lineage>
</organism>
<dbReference type="InterPro" id="IPR036259">
    <property type="entry name" value="MFS_trans_sf"/>
</dbReference>
<dbReference type="PANTHER" id="PTHR43124:SF8">
    <property type="entry name" value="INNER MEMBRANE TRANSPORT PROTEIN YDHP"/>
    <property type="match status" value="1"/>
</dbReference>
<comment type="subcellular location">
    <subcellularLocation>
        <location evidence="1">Cell membrane</location>
        <topology evidence="1">Multi-pass membrane protein</topology>
    </subcellularLocation>
</comment>
<feature type="transmembrane region" description="Helical" evidence="6">
    <location>
        <begin position="291"/>
        <end position="308"/>
    </location>
</feature>
<dbReference type="Proteomes" id="UP000078250">
    <property type="component" value="Unassembled WGS sequence"/>
</dbReference>
<dbReference type="RefSeq" id="WP_064719942.1">
    <property type="nucleotide sequence ID" value="NZ_LXEV01000023.1"/>
</dbReference>
<keyword evidence="5 6" id="KW-0472">Membrane</keyword>
<evidence type="ECO:0000256" key="4">
    <source>
        <dbReference type="ARBA" id="ARBA00022989"/>
    </source>
</evidence>
<feature type="transmembrane region" description="Helical" evidence="6">
    <location>
        <begin position="44"/>
        <end position="65"/>
    </location>
</feature>
<accession>A0AAJ3LTZ1</accession>
<evidence type="ECO:0000256" key="6">
    <source>
        <dbReference type="SAM" id="Phobius"/>
    </source>
</evidence>
<evidence type="ECO:0000313" key="8">
    <source>
        <dbReference type="EMBL" id="OAT46483.1"/>
    </source>
</evidence>
<feature type="transmembrane region" description="Helical" evidence="6">
    <location>
        <begin position="268"/>
        <end position="285"/>
    </location>
</feature>
<evidence type="ECO:0000256" key="5">
    <source>
        <dbReference type="ARBA" id="ARBA00023136"/>
    </source>
</evidence>
<dbReference type="PANTHER" id="PTHR43124">
    <property type="entry name" value="PURINE EFFLUX PUMP PBUE"/>
    <property type="match status" value="1"/>
</dbReference>
<evidence type="ECO:0000256" key="1">
    <source>
        <dbReference type="ARBA" id="ARBA00004651"/>
    </source>
</evidence>
<dbReference type="InterPro" id="IPR011701">
    <property type="entry name" value="MFS"/>
</dbReference>
<dbReference type="GO" id="GO:0022857">
    <property type="term" value="F:transmembrane transporter activity"/>
    <property type="evidence" value="ECO:0007669"/>
    <property type="project" value="InterPro"/>
</dbReference>
<feature type="transmembrane region" description="Helical" evidence="6">
    <location>
        <begin position="72"/>
        <end position="89"/>
    </location>
</feature>
<dbReference type="Pfam" id="PF07690">
    <property type="entry name" value="MFS_1"/>
    <property type="match status" value="1"/>
</dbReference>
<evidence type="ECO:0000259" key="7">
    <source>
        <dbReference type="PROSITE" id="PS50850"/>
    </source>
</evidence>
<comment type="caution">
    <text evidence="8">The sequence shown here is derived from an EMBL/GenBank/DDBJ whole genome shotgun (WGS) entry which is preliminary data.</text>
</comment>
<feature type="transmembrane region" description="Helical" evidence="6">
    <location>
        <begin position="239"/>
        <end position="256"/>
    </location>
</feature>
<sequence>MRLNFPLIALAMGAFAIGATEFSPMGMLPLIAQGLDISIPTAGIAVIAYATGVMIGAPIMTLLLNRYSVRKALTILMGLFTLGNILSGLSPDFISLLLSRIITSLNHGAFFGIGAVVAASVVLPHQRASAVAAMFMGLTLANIVGVPLMTWLGQTIGWRGAFLAIATLGVITIAALLFSLPTIASRKETNIRNELKALTKTPVLLALLTTVLGASAMFTLYTYIAPILINITDLAPERIIFMLVLIGIGFTLGNYWGGKAADKSLNKALISLFLLLIISMMVYPLVTKTEIGAGIALVIWGFAAFGLVPPIQTKVMLLSKDAPALASSVNIGAFNLGNAIGAAAGGVVLQMGLGYSMVPIAGGIIALLGLLLVLWQCRRECH</sequence>
<feature type="transmembrane region" description="Helical" evidence="6">
    <location>
        <begin position="203"/>
        <end position="224"/>
    </location>
</feature>
<dbReference type="AlphaFoldDB" id="A0AAJ3LTZ1"/>
<evidence type="ECO:0000313" key="9">
    <source>
        <dbReference type="Proteomes" id="UP000078250"/>
    </source>
</evidence>
<evidence type="ECO:0000256" key="3">
    <source>
        <dbReference type="ARBA" id="ARBA00022692"/>
    </source>
</evidence>
<dbReference type="SUPFAM" id="SSF103473">
    <property type="entry name" value="MFS general substrate transporter"/>
    <property type="match status" value="1"/>
</dbReference>
<keyword evidence="9" id="KW-1185">Reference proteome</keyword>
<feature type="transmembrane region" description="Helical" evidence="6">
    <location>
        <begin position="130"/>
        <end position="149"/>
    </location>
</feature>
<name>A0AAJ3LTZ1_PROHU</name>
<dbReference type="CDD" id="cd17324">
    <property type="entry name" value="MFS_NepI_like"/>
    <property type="match status" value="1"/>
</dbReference>
<dbReference type="EMBL" id="LXEV01000023">
    <property type="protein sequence ID" value="OAT46483.1"/>
    <property type="molecule type" value="Genomic_DNA"/>
</dbReference>
<proteinExistence type="predicted"/>
<evidence type="ECO:0000256" key="2">
    <source>
        <dbReference type="ARBA" id="ARBA00022475"/>
    </source>
</evidence>
<reference evidence="8 9" key="1">
    <citation type="submission" date="2016-04" db="EMBL/GenBank/DDBJ databases">
        <title>ATOL: Assembling a taxonomically balanced genome-scale reconstruction of the evolutionary history of the Enterobacteriaceae.</title>
        <authorList>
            <person name="Plunkett G.III."/>
            <person name="Neeno-Eckwall E.C."/>
            <person name="Glasner J.D."/>
            <person name="Perna N.T."/>
        </authorList>
    </citation>
    <scope>NUCLEOTIDE SEQUENCE [LARGE SCALE GENOMIC DNA]</scope>
    <source>
        <strain evidence="8 9">ATCC 700826</strain>
    </source>
</reference>